<keyword evidence="2" id="KW-1185">Reference proteome</keyword>
<dbReference type="AlphaFoldDB" id="A0A151K0P8"/>
<sequence length="63" mass="7633">MNVCRTVLIVAMKVLMRELPWIYEIKRKGKRVTCVKEITEKTMNRKSLTKYKKMIDETLIDEW</sequence>
<organism evidence="1 2">
    <name type="scientific">Trachymyrmex septentrionalis</name>
    <dbReference type="NCBI Taxonomy" id="34720"/>
    <lineage>
        <taxon>Eukaryota</taxon>
        <taxon>Metazoa</taxon>
        <taxon>Ecdysozoa</taxon>
        <taxon>Arthropoda</taxon>
        <taxon>Hexapoda</taxon>
        <taxon>Insecta</taxon>
        <taxon>Pterygota</taxon>
        <taxon>Neoptera</taxon>
        <taxon>Endopterygota</taxon>
        <taxon>Hymenoptera</taxon>
        <taxon>Apocrita</taxon>
        <taxon>Aculeata</taxon>
        <taxon>Formicoidea</taxon>
        <taxon>Formicidae</taxon>
        <taxon>Myrmicinae</taxon>
        <taxon>Trachymyrmex</taxon>
    </lineage>
</organism>
<dbReference type="Proteomes" id="UP000078541">
    <property type="component" value="Unassembled WGS sequence"/>
</dbReference>
<name>A0A151K0P8_9HYME</name>
<accession>A0A151K0P8</accession>
<dbReference type="EMBL" id="KQ981243">
    <property type="protein sequence ID" value="KYN44269.1"/>
    <property type="molecule type" value="Genomic_DNA"/>
</dbReference>
<evidence type="ECO:0000313" key="2">
    <source>
        <dbReference type="Proteomes" id="UP000078541"/>
    </source>
</evidence>
<proteinExistence type="predicted"/>
<gene>
    <name evidence="1" type="ORF">ALC56_01289</name>
</gene>
<reference evidence="1 2" key="1">
    <citation type="submission" date="2016-03" db="EMBL/GenBank/DDBJ databases">
        <title>Trachymyrmex septentrionalis WGS genome.</title>
        <authorList>
            <person name="Nygaard S."/>
            <person name="Hu H."/>
            <person name="Boomsma J."/>
            <person name="Zhang G."/>
        </authorList>
    </citation>
    <scope>NUCLEOTIDE SEQUENCE [LARGE SCALE GENOMIC DNA]</scope>
    <source>
        <strain evidence="1">Tsep2-gDNA-1</strain>
        <tissue evidence="1">Whole body</tissue>
    </source>
</reference>
<evidence type="ECO:0000313" key="1">
    <source>
        <dbReference type="EMBL" id="KYN44269.1"/>
    </source>
</evidence>
<protein>
    <submittedName>
        <fullName evidence="1">Uncharacterized protein</fullName>
    </submittedName>
</protein>